<feature type="transmembrane region" description="Helical" evidence="6">
    <location>
        <begin position="224"/>
        <end position="245"/>
    </location>
</feature>
<evidence type="ECO:0000313" key="9">
    <source>
        <dbReference type="Proteomes" id="UP001595772"/>
    </source>
</evidence>
<dbReference type="PANTHER" id="PTHR30294:SF29">
    <property type="entry name" value="MULTIDRUG ABC TRANSPORTER PERMEASE YBHS-RELATED"/>
    <property type="match status" value="1"/>
</dbReference>
<evidence type="ECO:0000313" key="8">
    <source>
        <dbReference type="EMBL" id="MFC4024735.1"/>
    </source>
</evidence>
<name>A0ABV8GYI9_9BACI</name>
<feature type="transmembrane region" description="Helical" evidence="6">
    <location>
        <begin position="266"/>
        <end position="290"/>
    </location>
</feature>
<evidence type="ECO:0000256" key="5">
    <source>
        <dbReference type="ARBA" id="ARBA00023136"/>
    </source>
</evidence>
<dbReference type="RefSeq" id="WP_379497218.1">
    <property type="nucleotide sequence ID" value="NZ_JBHSAO010000008.1"/>
</dbReference>
<evidence type="ECO:0000256" key="2">
    <source>
        <dbReference type="ARBA" id="ARBA00022475"/>
    </source>
</evidence>
<gene>
    <name evidence="8" type="ORF">ACFOUV_13105</name>
</gene>
<dbReference type="PANTHER" id="PTHR30294">
    <property type="entry name" value="MEMBRANE COMPONENT OF ABC TRANSPORTER YHHJ-RELATED"/>
    <property type="match status" value="1"/>
</dbReference>
<feature type="transmembrane region" description="Helical" evidence="6">
    <location>
        <begin position="395"/>
        <end position="414"/>
    </location>
</feature>
<evidence type="ECO:0000256" key="4">
    <source>
        <dbReference type="ARBA" id="ARBA00022989"/>
    </source>
</evidence>
<evidence type="ECO:0000256" key="3">
    <source>
        <dbReference type="ARBA" id="ARBA00022692"/>
    </source>
</evidence>
<feature type="transmembrane region" description="Helical" evidence="6">
    <location>
        <begin position="302"/>
        <end position="323"/>
    </location>
</feature>
<sequence length="421" mass="46765">MILQMIKKQALLLLRNPMELLLLLGLPILLIAILGTALGNFMDGGEIDLQFKLAVIENEAESEQVSQFIAELEYSDLPEEVIEELSSTAATVQPAATLIDILQSKELEELIILEKVSPNELTEVTEDDSYAAIIEFPEGFTYELLSQLFLDEGRTPEMTVYHNEGAEIAGNMVEQIVTAYQEEYTVGSFLGRNGIDPERLKLLSTDFKQEVSSINQHNPVNSKAYYTIGMVVMNVLFMAPTLASIAFREKQDHIFDRMILADISRWVYFISVLLTGMLFAFFQSLVVFAFAYVVFDVTWPDFAAFFIITFFFALAVGGLTTLLTAISYRIHSERIISFFSGVVVTIFAFLGGSFFPIGENSAFIQKLGDLTPNGAVMSAYLSIIRGETIMENTNHLIFISCFALTAISIGVLTFPKRGAAA</sequence>
<comment type="subcellular location">
    <subcellularLocation>
        <location evidence="1">Cell membrane</location>
        <topology evidence="1">Multi-pass membrane protein</topology>
    </subcellularLocation>
</comment>
<dbReference type="EMBL" id="JBHSAO010000008">
    <property type="protein sequence ID" value="MFC4024735.1"/>
    <property type="molecule type" value="Genomic_DNA"/>
</dbReference>
<proteinExistence type="predicted"/>
<feature type="domain" description="ABC-2 type transporter transmembrane" evidence="7">
    <location>
        <begin position="21"/>
        <end position="411"/>
    </location>
</feature>
<feature type="transmembrane region" description="Helical" evidence="6">
    <location>
        <begin position="335"/>
        <end position="357"/>
    </location>
</feature>
<dbReference type="InterPro" id="IPR013525">
    <property type="entry name" value="ABC2_TM"/>
</dbReference>
<keyword evidence="4 6" id="KW-1133">Transmembrane helix</keyword>
<reference evidence="9" key="1">
    <citation type="journal article" date="2019" name="Int. J. Syst. Evol. Microbiol.">
        <title>The Global Catalogue of Microorganisms (GCM) 10K type strain sequencing project: providing services to taxonomists for standard genome sequencing and annotation.</title>
        <authorList>
            <consortium name="The Broad Institute Genomics Platform"/>
            <consortium name="The Broad Institute Genome Sequencing Center for Infectious Disease"/>
            <person name="Wu L."/>
            <person name="Ma J."/>
        </authorList>
    </citation>
    <scope>NUCLEOTIDE SEQUENCE [LARGE SCALE GENOMIC DNA]</scope>
    <source>
        <strain evidence="9">IBRC-M 10703</strain>
    </source>
</reference>
<dbReference type="InterPro" id="IPR051449">
    <property type="entry name" value="ABC-2_transporter_component"/>
</dbReference>
<accession>A0ABV8GYI9</accession>
<evidence type="ECO:0000256" key="6">
    <source>
        <dbReference type="SAM" id="Phobius"/>
    </source>
</evidence>
<dbReference type="Pfam" id="PF12698">
    <property type="entry name" value="ABC2_membrane_3"/>
    <property type="match status" value="1"/>
</dbReference>
<organism evidence="8 9">
    <name type="scientific">Oceanobacillus longus</name>
    <dbReference type="NCBI Taxonomy" id="930120"/>
    <lineage>
        <taxon>Bacteria</taxon>
        <taxon>Bacillati</taxon>
        <taxon>Bacillota</taxon>
        <taxon>Bacilli</taxon>
        <taxon>Bacillales</taxon>
        <taxon>Bacillaceae</taxon>
        <taxon>Oceanobacillus</taxon>
    </lineage>
</organism>
<keyword evidence="9" id="KW-1185">Reference proteome</keyword>
<protein>
    <submittedName>
        <fullName evidence="8">ABC transporter permease</fullName>
    </submittedName>
</protein>
<keyword evidence="2" id="KW-1003">Cell membrane</keyword>
<keyword evidence="5 6" id="KW-0472">Membrane</keyword>
<keyword evidence="3 6" id="KW-0812">Transmembrane</keyword>
<dbReference type="Proteomes" id="UP001595772">
    <property type="component" value="Unassembled WGS sequence"/>
</dbReference>
<dbReference type="Gene3D" id="3.40.1710.10">
    <property type="entry name" value="abc type-2 transporter like domain"/>
    <property type="match status" value="1"/>
</dbReference>
<evidence type="ECO:0000259" key="7">
    <source>
        <dbReference type="Pfam" id="PF12698"/>
    </source>
</evidence>
<evidence type="ECO:0000256" key="1">
    <source>
        <dbReference type="ARBA" id="ARBA00004651"/>
    </source>
</evidence>
<comment type="caution">
    <text evidence="8">The sequence shown here is derived from an EMBL/GenBank/DDBJ whole genome shotgun (WGS) entry which is preliminary data.</text>
</comment>